<reference evidence="2" key="1">
    <citation type="journal article" date="2012" name="Mol. Plant Microbe Interact.">
        <title>A highly conserved effector in Fusarium oxysporum is required for full virulence on Arabidopsis.</title>
        <authorList>
            <person name="Thatcher L.F."/>
            <person name="Gardiner D.M."/>
            <person name="Kazan K."/>
            <person name="Manners J."/>
        </authorList>
    </citation>
    <scope>NUCLEOTIDE SEQUENCE [LARGE SCALE GENOMIC DNA]</scope>
    <source>
        <strain evidence="2">Fo5176</strain>
    </source>
</reference>
<feature type="region of interest" description="Disordered" evidence="1">
    <location>
        <begin position="1"/>
        <end position="26"/>
    </location>
</feature>
<dbReference type="GO" id="GO:0016020">
    <property type="term" value="C:membrane"/>
    <property type="evidence" value="ECO:0007669"/>
    <property type="project" value="TreeGrafter"/>
</dbReference>
<evidence type="ECO:0000313" key="2">
    <source>
        <dbReference type="EMBL" id="EGU75944.1"/>
    </source>
</evidence>
<dbReference type="InterPro" id="IPR010721">
    <property type="entry name" value="UstE-like"/>
</dbReference>
<proteinExistence type="predicted"/>
<gene>
    <name evidence="2" type="ORF">FOXB_13566</name>
</gene>
<dbReference type="EMBL" id="AFQF01003381">
    <property type="protein sequence ID" value="EGU75944.1"/>
    <property type="molecule type" value="Genomic_DNA"/>
</dbReference>
<accession>F9G4I4</accession>
<dbReference type="AlphaFoldDB" id="F9G4I4"/>
<sequence>MAEQDIYGGKLANHSPSLPKGTFTGSGAEQDIYGSKLAGHTPSLPHGAFAGSGAEQDVYGSKFADHSPSLPRPSFAGSGAEQDIYGSKFAGHSPSLPRASFGATGAEQDVYGAHFNRTAYQGLGTSALGLLHSAILPSFSLHAGLSAVAYGVSRYADRVEGKDVLWASGMTLNAWWSAIGSRYVYDSVSPLDAWNGLGYSQKLLLAGVTAWGVRLTSRVVSRSLKRGKDDPRYDVKRKDPGFWSKALFTTFLPEAVAQTIISLPFTIPFRAVAESAVASPFTSNGSVFHSLAIFLFTTGFALETLADAQLESFKKDDTAQGINREGVWSILTYSSYLGDALIHASFPILLLGAGILHPIAALGPIANYVFLRYLGGDRENEESQAERYSKHDAVKALEFEEYRQQKNSFWPKLEELKNSWTLGMLGVGVAGVVLERGLRAMVHPFVTPITPNIDTCDGFKLHHPDHEAPLTTGNPAPSKARQSYQCPLTKELSPVPLNSGP</sequence>
<dbReference type="PANTHER" id="PTHR32251:SF15">
    <property type="entry name" value="3-OXO-5-ALPHA-STEROID 4-DEHYDROGENASE (DUF1295)"/>
    <property type="match status" value="1"/>
</dbReference>
<name>F9G4I4_FUSOF</name>
<feature type="region of interest" description="Disordered" evidence="1">
    <location>
        <begin position="464"/>
        <end position="501"/>
    </location>
</feature>
<dbReference type="Gene3D" id="1.20.120.1630">
    <property type="match status" value="1"/>
</dbReference>
<evidence type="ECO:0000256" key="1">
    <source>
        <dbReference type="SAM" id="MobiDB-lite"/>
    </source>
</evidence>
<dbReference type="Pfam" id="PF06966">
    <property type="entry name" value="DUF1295"/>
    <property type="match status" value="1"/>
</dbReference>
<evidence type="ECO:0008006" key="3">
    <source>
        <dbReference type="Google" id="ProtNLM"/>
    </source>
</evidence>
<comment type="caution">
    <text evidence="2">The sequence shown here is derived from an EMBL/GenBank/DDBJ whole genome shotgun (WGS) entry which is preliminary data.</text>
</comment>
<feature type="compositionally biased region" description="Polar residues" evidence="1">
    <location>
        <begin position="471"/>
        <end position="486"/>
    </location>
</feature>
<dbReference type="PANTHER" id="PTHR32251">
    <property type="entry name" value="3-OXO-5-ALPHA-STEROID 4-DEHYDROGENASE"/>
    <property type="match status" value="1"/>
</dbReference>
<organism evidence="2">
    <name type="scientific">Fusarium oxysporum (strain Fo5176)</name>
    <name type="common">Fusarium vascular wilt</name>
    <dbReference type="NCBI Taxonomy" id="660025"/>
    <lineage>
        <taxon>Eukaryota</taxon>
        <taxon>Fungi</taxon>
        <taxon>Dikarya</taxon>
        <taxon>Ascomycota</taxon>
        <taxon>Pezizomycotina</taxon>
        <taxon>Sordariomycetes</taxon>
        <taxon>Hypocreomycetidae</taxon>
        <taxon>Hypocreales</taxon>
        <taxon>Nectriaceae</taxon>
        <taxon>Fusarium</taxon>
        <taxon>Fusarium oxysporum species complex</taxon>
    </lineage>
</organism>
<dbReference type="OrthoDB" id="67965at2759"/>
<protein>
    <recommendedName>
        <fullName evidence="3">DUF1295 domain protein</fullName>
    </recommendedName>
</protein>